<feature type="transmembrane region" description="Helical" evidence="13">
    <location>
        <begin position="34"/>
        <end position="57"/>
    </location>
</feature>
<feature type="domain" description="FtsX extracellular" evidence="15">
    <location>
        <begin position="72"/>
        <end position="155"/>
    </location>
</feature>
<evidence type="ECO:0000256" key="7">
    <source>
        <dbReference type="ARBA" id="ARBA00022618"/>
    </source>
</evidence>
<evidence type="ECO:0000313" key="16">
    <source>
        <dbReference type="EMBL" id="MBT2988947.1"/>
    </source>
</evidence>
<keyword evidence="9 13" id="KW-1133">Transmembrane helix</keyword>
<feature type="domain" description="ABC3 transporter permease C-terminal" evidence="14">
    <location>
        <begin position="189"/>
        <end position="303"/>
    </location>
</feature>
<comment type="caution">
    <text evidence="16">The sequence shown here is derived from an EMBL/GenBank/DDBJ whole genome shotgun (WGS) entry which is preliminary data.</text>
</comment>
<protein>
    <recommendedName>
        <fullName evidence="4 12">Cell division protein FtsX</fullName>
    </recommendedName>
</protein>
<dbReference type="InterPro" id="IPR047590">
    <property type="entry name" value="FtsX_proteobact-type"/>
</dbReference>
<evidence type="ECO:0000259" key="15">
    <source>
        <dbReference type="Pfam" id="PF18075"/>
    </source>
</evidence>
<dbReference type="PANTHER" id="PTHR47755">
    <property type="entry name" value="CELL DIVISION PROTEIN FTSX"/>
    <property type="match status" value="1"/>
</dbReference>
<dbReference type="Gene3D" id="3.30.70.3040">
    <property type="match status" value="1"/>
</dbReference>
<dbReference type="NCBIfam" id="TIGR00439">
    <property type="entry name" value="FtsX_Gneg"/>
    <property type="match status" value="1"/>
</dbReference>
<feature type="transmembrane region" description="Helical" evidence="13">
    <location>
        <begin position="182"/>
        <end position="203"/>
    </location>
</feature>
<evidence type="ECO:0000256" key="6">
    <source>
        <dbReference type="ARBA" id="ARBA00022519"/>
    </source>
</evidence>
<organism evidence="16 17">
    <name type="scientific">Candidatus Thiodiazotropha taylori</name>
    <dbReference type="NCBI Taxonomy" id="2792791"/>
    <lineage>
        <taxon>Bacteria</taxon>
        <taxon>Pseudomonadati</taxon>
        <taxon>Pseudomonadota</taxon>
        <taxon>Gammaproteobacteria</taxon>
        <taxon>Chromatiales</taxon>
        <taxon>Sedimenticolaceae</taxon>
        <taxon>Candidatus Thiodiazotropha</taxon>
    </lineage>
</organism>
<dbReference type="AlphaFoldDB" id="A0A944MCL5"/>
<dbReference type="InterPro" id="IPR040690">
    <property type="entry name" value="FtsX_ECD"/>
</dbReference>
<accession>A0A944MCL5</accession>
<keyword evidence="10 12" id="KW-0472">Membrane</keyword>
<feature type="transmembrane region" description="Helical" evidence="13">
    <location>
        <begin position="239"/>
        <end position="265"/>
    </location>
</feature>
<dbReference type="EMBL" id="JAHHGM010000006">
    <property type="protein sequence ID" value="MBT2988947.1"/>
    <property type="molecule type" value="Genomic_DNA"/>
</dbReference>
<evidence type="ECO:0000313" key="17">
    <source>
        <dbReference type="Proteomes" id="UP000770889"/>
    </source>
</evidence>
<comment type="similarity">
    <text evidence="2 12">Belongs to the ABC-4 integral membrane protein family. FtsX subfamily.</text>
</comment>
<comment type="subunit">
    <text evidence="3">Forms a membrane-associated complex with FtsE.</text>
</comment>
<evidence type="ECO:0000256" key="12">
    <source>
        <dbReference type="PIRNR" id="PIRNR003097"/>
    </source>
</evidence>
<evidence type="ECO:0000256" key="4">
    <source>
        <dbReference type="ARBA" id="ARBA00021907"/>
    </source>
</evidence>
<keyword evidence="6 12" id="KW-0997">Cell inner membrane</keyword>
<evidence type="ECO:0000256" key="2">
    <source>
        <dbReference type="ARBA" id="ARBA00007379"/>
    </source>
</evidence>
<name>A0A944MCL5_9GAMM</name>
<evidence type="ECO:0000256" key="8">
    <source>
        <dbReference type="ARBA" id="ARBA00022692"/>
    </source>
</evidence>
<evidence type="ECO:0000256" key="9">
    <source>
        <dbReference type="ARBA" id="ARBA00022989"/>
    </source>
</evidence>
<dbReference type="PANTHER" id="PTHR47755:SF1">
    <property type="entry name" value="CELL DIVISION PROTEIN FTSX"/>
    <property type="match status" value="1"/>
</dbReference>
<reference evidence="16 17" key="1">
    <citation type="submission" date="2021-05" db="EMBL/GenBank/DDBJ databases">
        <title>Genetic and Functional Diversity in Clade A Lucinid endosymbionts from the Bahamas.</title>
        <authorList>
            <person name="Giani N.M."/>
            <person name="Engel A.S."/>
            <person name="Campbell B.J."/>
        </authorList>
    </citation>
    <scope>NUCLEOTIDE SEQUENCE [LARGE SCALE GENOMIC DNA]</scope>
    <source>
        <strain evidence="16">LUC16012Gg_MoonRockCtena</strain>
    </source>
</reference>
<dbReference type="Pfam" id="PF18075">
    <property type="entry name" value="FtsX_ECD"/>
    <property type="match status" value="1"/>
</dbReference>
<comment type="subcellular location">
    <subcellularLocation>
        <location evidence="1">Cell inner membrane</location>
        <topology evidence="1">Multi-pass membrane protein</topology>
    </subcellularLocation>
</comment>
<evidence type="ECO:0000256" key="3">
    <source>
        <dbReference type="ARBA" id="ARBA00011160"/>
    </source>
</evidence>
<dbReference type="GO" id="GO:0032153">
    <property type="term" value="C:cell division site"/>
    <property type="evidence" value="ECO:0007669"/>
    <property type="project" value="TreeGrafter"/>
</dbReference>
<keyword evidence="5 12" id="KW-1003">Cell membrane</keyword>
<dbReference type="Proteomes" id="UP000770889">
    <property type="component" value="Unassembled WGS sequence"/>
</dbReference>
<dbReference type="Pfam" id="PF02687">
    <property type="entry name" value="FtsX"/>
    <property type="match status" value="1"/>
</dbReference>
<evidence type="ECO:0000259" key="14">
    <source>
        <dbReference type="Pfam" id="PF02687"/>
    </source>
</evidence>
<evidence type="ECO:0000256" key="5">
    <source>
        <dbReference type="ARBA" id="ARBA00022475"/>
    </source>
</evidence>
<dbReference type="PIRSF" id="PIRSF003097">
    <property type="entry name" value="FtsX"/>
    <property type="match status" value="1"/>
</dbReference>
<proteinExistence type="inferred from homology"/>
<evidence type="ECO:0000256" key="13">
    <source>
        <dbReference type="SAM" id="Phobius"/>
    </source>
</evidence>
<sequence>MAASKRLLKTPQIWLQRHVQVALASLGRMAKNQLATLMTCAVIGIALAMPLGLHVMLGNLQRISGALDSGASISVFLRQNVSDEKAASLAKELRLHQRIEGVELITRKSALEEFQQLSGYADALEALDSNPLPALLIVQPKADYTTAETAQLLVRELKLLPDADIVQLDLQWVRRLQAITVIAQRAVVVLAALLGMAVLLIVGNTIRLEIQNRRAEIEITKLIGATNAFIRRPFLYTGFWYGLFGGTIAWLLVAIAITLLSGPIANLANLYESSFSLSSLDFSTVSSLLLGSSLLGLAGSWLAVGRHLSAIEPS</sequence>
<evidence type="ECO:0000256" key="10">
    <source>
        <dbReference type="ARBA" id="ARBA00023136"/>
    </source>
</evidence>
<gene>
    <name evidence="16" type="primary">ftsX</name>
    <name evidence="16" type="ORF">KME65_08270</name>
</gene>
<keyword evidence="8 13" id="KW-0812">Transmembrane</keyword>
<evidence type="ECO:0000256" key="11">
    <source>
        <dbReference type="ARBA" id="ARBA00023306"/>
    </source>
</evidence>
<dbReference type="GO" id="GO:0051301">
    <property type="term" value="P:cell division"/>
    <property type="evidence" value="ECO:0007669"/>
    <property type="project" value="UniProtKB-KW"/>
</dbReference>
<dbReference type="InterPro" id="IPR004513">
    <property type="entry name" value="FtsX"/>
</dbReference>
<keyword evidence="7 12" id="KW-0132">Cell division</keyword>
<comment type="function">
    <text evidence="12">Part of the ABC transporter FtsEX involved in cellular division.</text>
</comment>
<dbReference type="GO" id="GO:0005886">
    <property type="term" value="C:plasma membrane"/>
    <property type="evidence" value="ECO:0007669"/>
    <property type="project" value="UniProtKB-SubCell"/>
</dbReference>
<feature type="transmembrane region" description="Helical" evidence="13">
    <location>
        <begin position="285"/>
        <end position="304"/>
    </location>
</feature>
<dbReference type="InterPro" id="IPR003838">
    <property type="entry name" value="ABC3_permease_C"/>
</dbReference>
<keyword evidence="11 12" id="KW-0131">Cell cycle</keyword>
<evidence type="ECO:0000256" key="1">
    <source>
        <dbReference type="ARBA" id="ARBA00004429"/>
    </source>
</evidence>